<dbReference type="GO" id="GO:0006271">
    <property type="term" value="P:DNA strand elongation involved in DNA replication"/>
    <property type="evidence" value="ECO:0007669"/>
    <property type="project" value="TreeGrafter"/>
</dbReference>
<dbReference type="EMBL" id="JAAZKV010000018">
    <property type="protein sequence ID" value="NMA44616.1"/>
    <property type="molecule type" value="Genomic_DNA"/>
</dbReference>
<reference evidence="17 18" key="1">
    <citation type="journal article" date="2020" name="Biotechnol. Biofuels">
        <title>New insights from the biogas microbiome by comprehensive genome-resolved metagenomics of nearly 1600 species originating from multiple anaerobic digesters.</title>
        <authorList>
            <person name="Campanaro S."/>
            <person name="Treu L."/>
            <person name="Rodriguez-R L.M."/>
            <person name="Kovalovszki A."/>
            <person name="Ziels R.M."/>
            <person name="Maus I."/>
            <person name="Zhu X."/>
            <person name="Kougias P.G."/>
            <person name="Basile A."/>
            <person name="Luo G."/>
            <person name="Schluter A."/>
            <person name="Konstantinidis K.T."/>
            <person name="Angelidaki I."/>
        </authorList>
    </citation>
    <scope>NUCLEOTIDE SEQUENCE [LARGE SCALE GENOMIC DNA]</scope>
    <source>
        <strain evidence="17">AS22ysBPME_79</strain>
    </source>
</reference>
<keyword evidence="12 15" id="KW-0511">Multifunctional enzyme</keyword>
<keyword evidence="11 15" id="KW-0238">DNA-binding</keyword>
<name>A0A7K4BZC0_9ARCH</name>
<dbReference type="PANTHER" id="PTHR10416">
    <property type="entry name" value="DNA POLYMERASE DELTA SUBUNIT 2"/>
    <property type="match status" value="1"/>
</dbReference>
<evidence type="ECO:0000259" key="16">
    <source>
        <dbReference type="Pfam" id="PF04042"/>
    </source>
</evidence>
<dbReference type="GO" id="GO:0003887">
    <property type="term" value="F:DNA-directed DNA polymerase activity"/>
    <property type="evidence" value="ECO:0007669"/>
    <property type="project" value="UniProtKB-UniRule"/>
</dbReference>
<dbReference type="GO" id="GO:0006308">
    <property type="term" value="P:DNA catabolic process"/>
    <property type="evidence" value="ECO:0007669"/>
    <property type="project" value="UniProtKB-UniRule"/>
</dbReference>
<keyword evidence="4 15" id="KW-0808">Transferase</keyword>
<evidence type="ECO:0000256" key="7">
    <source>
        <dbReference type="ARBA" id="ARBA00022722"/>
    </source>
</evidence>
<dbReference type="PIRSF" id="PIRSF000803">
    <property type="entry name" value="Arc_Pol2_small"/>
    <property type="match status" value="1"/>
</dbReference>
<gene>
    <name evidence="15" type="primary">polB</name>
    <name evidence="17" type="ORF">GX950_02285</name>
</gene>
<evidence type="ECO:0000256" key="2">
    <source>
        <dbReference type="ARBA" id="ARBA00006035"/>
    </source>
</evidence>
<dbReference type="Proteomes" id="UP000526302">
    <property type="component" value="Unassembled WGS sequence"/>
</dbReference>
<evidence type="ECO:0000256" key="15">
    <source>
        <dbReference type="HAMAP-Rule" id="MF_00325"/>
    </source>
</evidence>
<evidence type="ECO:0000256" key="8">
    <source>
        <dbReference type="ARBA" id="ARBA00022801"/>
    </source>
</evidence>
<comment type="subunit">
    <text evidence="3 15">Heterodimer of a large subunit and a small subunit.</text>
</comment>
<dbReference type="InterPro" id="IPR007185">
    <property type="entry name" value="DNA_pol_a/d/e_bsu"/>
</dbReference>
<evidence type="ECO:0000313" key="18">
    <source>
        <dbReference type="Proteomes" id="UP000526302"/>
    </source>
</evidence>
<dbReference type="EC" id="2.7.7.7" evidence="15"/>
<keyword evidence="8 15" id="KW-0378">Hydrolase</keyword>
<proteinExistence type="inferred from homology"/>
<keyword evidence="7 15" id="KW-0540">Nuclease</keyword>
<evidence type="ECO:0000256" key="1">
    <source>
        <dbReference type="ARBA" id="ARBA00000563"/>
    </source>
</evidence>
<comment type="similarity">
    <text evidence="2 15">Belongs to the DNA polymerase delta/II small subunit family.</text>
</comment>
<evidence type="ECO:0000256" key="14">
    <source>
        <dbReference type="ARBA" id="ARBA00049244"/>
    </source>
</evidence>
<keyword evidence="9 15" id="KW-0269">Exonuclease</keyword>
<comment type="function">
    <text evidence="13 15">Possesses two activities: a DNA synthesis (polymerase) and an exonucleolytic activity that degrades single-stranded DNA in the 3' to 5' direction. Has a template-primer preference which is characteristic of a replicative DNA polymerase.</text>
</comment>
<feature type="domain" description="DNA polymerase alpha/delta/epsilon subunit B" evidence="16">
    <location>
        <begin position="314"/>
        <end position="446"/>
    </location>
</feature>
<organism evidence="17 18">
    <name type="scientific">Candidatus Iainarchaeum sp</name>
    <dbReference type="NCBI Taxonomy" id="3101447"/>
    <lineage>
        <taxon>Archaea</taxon>
        <taxon>Candidatus Iainarchaeota</taxon>
        <taxon>Candidatus Iainarchaeia</taxon>
        <taxon>Candidatus Iainarchaeales</taxon>
        <taxon>Candidatus Iainarchaeaceae</taxon>
        <taxon>Candidatus Iainarchaeum</taxon>
    </lineage>
</organism>
<evidence type="ECO:0000256" key="5">
    <source>
        <dbReference type="ARBA" id="ARBA00022695"/>
    </source>
</evidence>
<dbReference type="InterPro" id="IPR024826">
    <property type="entry name" value="DNA_pol_delta/II_ssu"/>
</dbReference>
<evidence type="ECO:0000256" key="3">
    <source>
        <dbReference type="ARBA" id="ARBA00011315"/>
    </source>
</evidence>
<dbReference type="PANTHER" id="PTHR10416:SF0">
    <property type="entry name" value="DNA POLYMERASE DELTA SUBUNIT 2"/>
    <property type="match status" value="1"/>
</dbReference>
<dbReference type="InterPro" id="IPR029052">
    <property type="entry name" value="Metallo-depent_PP-like"/>
</dbReference>
<comment type="catalytic activity">
    <reaction evidence="1 15">
        <text>Exonucleolytic cleavage in the 3'- to 5'-direction to yield nucleoside 5'-phosphates.</text>
        <dbReference type="EC" id="3.1.11.1"/>
    </reaction>
</comment>
<comment type="catalytic activity">
    <reaction evidence="14 15">
        <text>DNA(n) + a 2'-deoxyribonucleoside 5'-triphosphate = DNA(n+1) + diphosphate</text>
        <dbReference type="Rhea" id="RHEA:22508"/>
        <dbReference type="Rhea" id="RHEA-COMP:17339"/>
        <dbReference type="Rhea" id="RHEA-COMP:17340"/>
        <dbReference type="ChEBI" id="CHEBI:33019"/>
        <dbReference type="ChEBI" id="CHEBI:61560"/>
        <dbReference type="ChEBI" id="CHEBI:173112"/>
        <dbReference type="EC" id="2.7.7.7"/>
    </reaction>
</comment>
<dbReference type="GO" id="GO:0008310">
    <property type="term" value="F:single-stranded DNA 3'-5' DNA exonuclease activity"/>
    <property type="evidence" value="ECO:0007669"/>
    <property type="project" value="UniProtKB-EC"/>
</dbReference>
<dbReference type="AlphaFoldDB" id="A0A7K4BZC0"/>
<dbReference type="HAMAP" id="MF_00325">
    <property type="entry name" value="DNApol_II_A_arch"/>
    <property type="match status" value="1"/>
</dbReference>
<protein>
    <recommendedName>
        <fullName evidence="15">DNA polymerase II small subunit</fullName>
        <shortName evidence="15">Pol II</shortName>
        <ecNumber evidence="15">2.7.7.7</ecNumber>
    </recommendedName>
    <alternativeName>
        <fullName evidence="15">Exodeoxyribonuclease small subunit</fullName>
        <ecNumber evidence="15">3.1.11.1</ecNumber>
    </alternativeName>
</protein>
<sequence length="508" mass="58193">MLKDITRTQEVLTCAENLGLILSKESIELISKEDNWKEILEEFSAEGTFLIEPLALEKKLARTKLAQVVPEKVEVVKKSFVALASERTPNFRVVEEYDVTGKSLSSGTVDDFLRLFRSKFELLSSMLKQRHNLAPIPIKELKTRPKNESVDIIGIVNRKWVTKKGHIAYEVEDMEAKCIVLVMERDKEIMKKAERILEDNVVGVKGAKVGDDFIIIKEVYWPDLPIRPAKLLDEEIYSCGISDLHIGSKLCYEKQLQGFFDYLNGKNLSPKQQERVGKIQYLFVNGDNVAGIGIYPGQLDDLVIKDIYAQYERFEDFMLQVPDYIQVFICPGQHDAVRRAEPQPGIDKEFVPRLSKLKNFHFISSPSWVETEGLKNLVYHGPSVHDLISSVSFLDMSKPQDGMVELLKKRDLMPKYGGKNPYVPEKKDYMVIKEEPDIVWFGDMHCNGYTTYRGTTIINTGTWEGQTDFQKKLGHTPTPCAIPIINLKNRNLIEVQFLREAIEREINE</sequence>
<keyword evidence="6 15" id="KW-0235">DNA replication</keyword>
<evidence type="ECO:0000313" key="17">
    <source>
        <dbReference type="EMBL" id="NMA44616.1"/>
    </source>
</evidence>
<dbReference type="GO" id="GO:0042575">
    <property type="term" value="C:DNA polymerase complex"/>
    <property type="evidence" value="ECO:0007669"/>
    <property type="project" value="TreeGrafter"/>
</dbReference>
<evidence type="ECO:0000256" key="12">
    <source>
        <dbReference type="ARBA" id="ARBA00023268"/>
    </source>
</evidence>
<keyword evidence="5 15" id="KW-0548">Nucleotidyltransferase</keyword>
<evidence type="ECO:0000256" key="11">
    <source>
        <dbReference type="ARBA" id="ARBA00023125"/>
    </source>
</evidence>
<evidence type="ECO:0000256" key="6">
    <source>
        <dbReference type="ARBA" id="ARBA00022705"/>
    </source>
</evidence>
<accession>A0A7K4BZC0</accession>
<evidence type="ECO:0000256" key="13">
    <source>
        <dbReference type="ARBA" id="ARBA00024817"/>
    </source>
</evidence>
<dbReference type="Gene3D" id="3.60.21.50">
    <property type="match status" value="1"/>
</dbReference>
<dbReference type="SUPFAM" id="SSF56300">
    <property type="entry name" value="Metallo-dependent phosphatases"/>
    <property type="match status" value="1"/>
</dbReference>
<dbReference type="GO" id="GO:0003677">
    <property type="term" value="F:DNA binding"/>
    <property type="evidence" value="ECO:0007669"/>
    <property type="project" value="UniProtKB-UniRule"/>
</dbReference>
<evidence type="ECO:0000256" key="4">
    <source>
        <dbReference type="ARBA" id="ARBA00022679"/>
    </source>
</evidence>
<keyword evidence="10 15" id="KW-0239">DNA-directed DNA polymerase</keyword>
<dbReference type="EC" id="3.1.11.1" evidence="15"/>
<evidence type="ECO:0000256" key="10">
    <source>
        <dbReference type="ARBA" id="ARBA00022932"/>
    </source>
</evidence>
<dbReference type="InterPro" id="IPR011149">
    <property type="entry name" value="Pol2_small_arc"/>
</dbReference>
<comment type="caution">
    <text evidence="17">The sequence shown here is derived from an EMBL/GenBank/DDBJ whole genome shotgun (WGS) entry which is preliminary data.</text>
</comment>
<evidence type="ECO:0000256" key="9">
    <source>
        <dbReference type="ARBA" id="ARBA00022839"/>
    </source>
</evidence>
<dbReference type="Pfam" id="PF04042">
    <property type="entry name" value="DNA_pol_E_B"/>
    <property type="match status" value="1"/>
</dbReference>